<dbReference type="PANTHER" id="PTHR21248:SF11">
    <property type="entry name" value="PLD PHOSPHODIESTERASE DOMAIN-CONTAINING PROTEIN"/>
    <property type="match status" value="1"/>
</dbReference>
<accession>A0A0F4GKE1</accession>
<evidence type="ECO:0000313" key="3">
    <source>
        <dbReference type="Proteomes" id="UP000033647"/>
    </source>
</evidence>
<dbReference type="Proteomes" id="UP000033647">
    <property type="component" value="Unassembled WGS sequence"/>
</dbReference>
<evidence type="ECO:0000313" key="2">
    <source>
        <dbReference type="EMBL" id="KJX97718.1"/>
    </source>
</evidence>
<dbReference type="OrthoDB" id="2958217at2759"/>
<evidence type="ECO:0000259" key="1">
    <source>
        <dbReference type="PROSITE" id="PS50035"/>
    </source>
</evidence>
<gene>
    <name evidence="2" type="ORF">TI39_contig468g00004</name>
</gene>
<sequence>MHSRADVHNIVYGTGYQIFQSTILPAIESAQHEVKFVTCFWADSKSKDALNESLVKLSNAALQGKTKIKVRIGFSSCSLLQKLFHTRSPEGHTYDASTWQKKLGLPSKNDISGLDLEVKSIFFLPFSVWHPKFVIIDNREVFLPSCNVSWEDWFEGCVHMTGPVVQQFTTFWNNHWASAADRDDTLKLLPLHRPKPQLANLMCKFLPSPHHRNPNFRLPWQNCAPPPQTPLNTELLDLFNQARRSIFIQTPNLTCSPVLDALVAALQRGVDIRITTSERLMILEQLVTAGTTTSRCVKGLIRRYERLRSRPLDEETGFRKPGLLHISYYEPRKERTKGVTEPVQSHLKLTVMDDEIVVFGSGNMDRASWFTSQELGVSFHSKEMVRTSLELLEKEMVGRSKVVFDGEKH</sequence>
<dbReference type="Gene3D" id="3.30.870.10">
    <property type="entry name" value="Endonuclease Chain A"/>
    <property type="match status" value="2"/>
</dbReference>
<dbReference type="STRING" id="1047168.A0A0F4GKE1"/>
<dbReference type="InterPro" id="IPR025202">
    <property type="entry name" value="PLD-like_dom"/>
</dbReference>
<dbReference type="Pfam" id="PF13091">
    <property type="entry name" value="PLDc_2"/>
    <property type="match status" value="1"/>
</dbReference>
<name>A0A0F4GKE1_9PEZI</name>
<dbReference type="CDD" id="cd00138">
    <property type="entry name" value="PLDc_SF"/>
    <property type="match status" value="1"/>
</dbReference>
<comment type="caution">
    <text evidence="2">The sequence shown here is derived from an EMBL/GenBank/DDBJ whole genome shotgun (WGS) entry which is preliminary data.</text>
</comment>
<dbReference type="AlphaFoldDB" id="A0A0F4GKE1"/>
<dbReference type="PANTHER" id="PTHR21248">
    <property type="entry name" value="CARDIOLIPIN SYNTHASE"/>
    <property type="match status" value="1"/>
</dbReference>
<protein>
    <submittedName>
        <fullName evidence="2">Phospholipase d like protein</fullName>
    </submittedName>
</protein>
<organism evidence="2 3">
    <name type="scientific">Zymoseptoria brevis</name>
    <dbReference type="NCBI Taxonomy" id="1047168"/>
    <lineage>
        <taxon>Eukaryota</taxon>
        <taxon>Fungi</taxon>
        <taxon>Dikarya</taxon>
        <taxon>Ascomycota</taxon>
        <taxon>Pezizomycotina</taxon>
        <taxon>Dothideomycetes</taxon>
        <taxon>Dothideomycetidae</taxon>
        <taxon>Mycosphaerellales</taxon>
        <taxon>Mycosphaerellaceae</taxon>
        <taxon>Zymoseptoria</taxon>
    </lineage>
</organism>
<reference evidence="2 3" key="1">
    <citation type="submission" date="2015-03" db="EMBL/GenBank/DDBJ databases">
        <title>RNA-seq based gene annotation and comparative genomics of four Zymoseptoria species reveal species-specific pathogenicity related genes and transposable element activity.</title>
        <authorList>
            <person name="Grandaubert J."/>
            <person name="Bhattacharyya A."/>
            <person name="Stukenbrock E.H."/>
        </authorList>
    </citation>
    <scope>NUCLEOTIDE SEQUENCE [LARGE SCALE GENOMIC DNA]</scope>
    <source>
        <strain evidence="2 3">Zb18110</strain>
    </source>
</reference>
<dbReference type="PROSITE" id="PS50035">
    <property type="entry name" value="PLD"/>
    <property type="match status" value="2"/>
</dbReference>
<feature type="domain" description="PLD phosphodiesterase" evidence="1">
    <location>
        <begin position="125"/>
        <end position="152"/>
    </location>
</feature>
<dbReference type="SUPFAM" id="SSF56024">
    <property type="entry name" value="Phospholipase D/nuclease"/>
    <property type="match status" value="2"/>
</dbReference>
<dbReference type="EMBL" id="LAFY01000460">
    <property type="protein sequence ID" value="KJX97718.1"/>
    <property type="molecule type" value="Genomic_DNA"/>
</dbReference>
<dbReference type="InterPro" id="IPR001736">
    <property type="entry name" value="PLipase_D/transphosphatidylase"/>
</dbReference>
<proteinExistence type="predicted"/>
<feature type="domain" description="PLD phosphodiesterase" evidence="1">
    <location>
        <begin position="346"/>
        <end position="368"/>
    </location>
</feature>
<dbReference type="GO" id="GO:0030572">
    <property type="term" value="F:phosphatidyltransferase activity"/>
    <property type="evidence" value="ECO:0007669"/>
    <property type="project" value="UniProtKB-ARBA"/>
</dbReference>
<keyword evidence="3" id="KW-1185">Reference proteome</keyword>
<dbReference type="GO" id="GO:0032049">
    <property type="term" value="P:cardiolipin biosynthetic process"/>
    <property type="evidence" value="ECO:0007669"/>
    <property type="project" value="UniProtKB-ARBA"/>
</dbReference>